<dbReference type="PANTHER" id="PTHR30469:SF15">
    <property type="entry name" value="HLYD FAMILY OF SECRETION PROTEINS"/>
    <property type="match status" value="1"/>
</dbReference>
<dbReference type="RefSeq" id="WP_190418877.1">
    <property type="nucleotide sequence ID" value="NZ_JAAOCA010000007.1"/>
</dbReference>
<comment type="subcellular location">
    <subcellularLocation>
        <location evidence="1">Cell envelope</location>
    </subcellularLocation>
</comment>
<accession>A0ABR7YZ64</accession>
<dbReference type="Gene3D" id="1.10.287.470">
    <property type="entry name" value="Helix hairpin bin"/>
    <property type="match status" value="1"/>
</dbReference>
<evidence type="ECO:0000256" key="3">
    <source>
        <dbReference type="ARBA" id="ARBA00022448"/>
    </source>
</evidence>
<dbReference type="Proteomes" id="UP000805841">
    <property type="component" value="Unassembled WGS sequence"/>
</dbReference>
<dbReference type="PANTHER" id="PTHR30469">
    <property type="entry name" value="MULTIDRUG RESISTANCE PROTEIN MDTA"/>
    <property type="match status" value="1"/>
</dbReference>
<comment type="caution">
    <text evidence="9">The sequence shown here is derived from an EMBL/GenBank/DDBJ whole genome shotgun (WGS) entry which is preliminary data.</text>
</comment>
<evidence type="ECO:0000259" key="5">
    <source>
        <dbReference type="Pfam" id="PF25876"/>
    </source>
</evidence>
<evidence type="ECO:0000313" key="9">
    <source>
        <dbReference type="EMBL" id="MBD1598488.1"/>
    </source>
</evidence>
<evidence type="ECO:0000256" key="4">
    <source>
        <dbReference type="ARBA" id="ARBA00023054"/>
    </source>
</evidence>
<evidence type="ECO:0000259" key="8">
    <source>
        <dbReference type="Pfam" id="PF25967"/>
    </source>
</evidence>
<keyword evidence="10" id="KW-1185">Reference proteome</keyword>
<dbReference type="Gene3D" id="2.40.420.20">
    <property type="match status" value="1"/>
</dbReference>
<dbReference type="Pfam" id="PF25954">
    <property type="entry name" value="Beta-barrel_RND_2"/>
    <property type="match status" value="1"/>
</dbReference>
<sequence>MKRLYLLGLVALAGCSPQEPAPAPPRPVLTAPVVALDTERFGRFAGNIEARYQSNIGFRISGRIARRLVDVGDEVKQGQLLAVLDPTDQQNRLRASQGDLARMQAQWINAEADARRQQALFDHGVGAQAQLDMAVANLKTATASLDQAKAARSQARDQVDYGDLRADHDAVVNEWRAEAGQVVSAGQVVVVLARPDVKEAVIDLPAALVERLPPGTLFQVEAQLAPQVVSAATLREIEPQADSSTRTRRARLSLAQTPPGFRLGTPIRVSLSSAIAPRLQVPLLALQEQNGKVQVWRVDAASKTVVPQPVQVLERADGAAIVQGGLNAGDRVVTAGLNSLQPGQTVKLDEGNAR</sequence>
<dbReference type="Pfam" id="PF25967">
    <property type="entry name" value="RND-MFP_C"/>
    <property type="match status" value="1"/>
</dbReference>
<dbReference type="InterPro" id="IPR058625">
    <property type="entry name" value="MdtA-like_BSH"/>
</dbReference>
<dbReference type="EMBL" id="JAAOCA010000007">
    <property type="protein sequence ID" value="MBD1598488.1"/>
    <property type="molecule type" value="Genomic_DNA"/>
</dbReference>
<keyword evidence="3" id="KW-0813">Transport</keyword>
<dbReference type="PROSITE" id="PS51257">
    <property type="entry name" value="PROKAR_LIPOPROTEIN"/>
    <property type="match status" value="1"/>
</dbReference>
<gene>
    <name evidence="9" type="ORF">HAQ05_07205</name>
</gene>
<organism evidence="9 10">
    <name type="scientific">Pseudomonas typographi</name>
    <dbReference type="NCBI Taxonomy" id="2715964"/>
    <lineage>
        <taxon>Bacteria</taxon>
        <taxon>Pseudomonadati</taxon>
        <taxon>Pseudomonadota</taxon>
        <taxon>Gammaproteobacteria</taxon>
        <taxon>Pseudomonadales</taxon>
        <taxon>Pseudomonadaceae</taxon>
        <taxon>Pseudomonas</taxon>
    </lineage>
</organism>
<protein>
    <submittedName>
        <fullName evidence="9">Efflux RND transporter periplasmic adaptor subunit</fullName>
    </submittedName>
</protein>
<feature type="domain" description="Multidrug resistance protein MdtA-like barrel-sandwich hybrid" evidence="6">
    <location>
        <begin position="55"/>
        <end position="187"/>
    </location>
</feature>
<keyword evidence="4" id="KW-0175">Coiled coil</keyword>
<proteinExistence type="inferred from homology"/>
<dbReference type="InterPro" id="IPR058624">
    <property type="entry name" value="MdtA-like_HH"/>
</dbReference>
<dbReference type="Pfam" id="PF25917">
    <property type="entry name" value="BSH_RND"/>
    <property type="match status" value="1"/>
</dbReference>
<evidence type="ECO:0000259" key="6">
    <source>
        <dbReference type="Pfam" id="PF25917"/>
    </source>
</evidence>
<comment type="similarity">
    <text evidence="2">Belongs to the membrane fusion protein (MFP) (TC 8.A.1) family.</text>
</comment>
<dbReference type="Gene3D" id="2.40.50.100">
    <property type="match status" value="1"/>
</dbReference>
<dbReference type="InterPro" id="IPR058627">
    <property type="entry name" value="MdtA-like_C"/>
</dbReference>
<evidence type="ECO:0000313" key="10">
    <source>
        <dbReference type="Proteomes" id="UP000805841"/>
    </source>
</evidence>
<dbReference type="Pfam" id="PF25876">
    <property type="entry name" value="HH_MFP_RND"/>
    <property type="match status" value="1"/>
</dbReference>
<feature type="domain" description="CusB-like beta-barrel" evidence="7">
    <location>
        <begin position="202"/>
        <end position="273"/>
    </location>
</feature>
<feature type="domain" description="Multidrug resistance protein MdtA-like alpha-helical hairpin" evidence="5">
    <location>
        <begin position="95"/>
        <end position="161"/>
    </location>
</feature>
<name>A0ABR7YZ64_9PSED</name>
<dbReference type="InterPro" id="IPR058792">
    <property type="entry name" value="Beta-barrel_RND_2"/>
</dbReference>
<dbReference type="SUPFAM" id="SSF111369">
    <property type="entry name" value="HlyD-like secretion proteins"/>
    <property type="match status" value="1"/>
</dbReference>
<dbReference type="NCBIfam" id="TIGR01730">
    <property type="entry name" value="RND_mfp"/>
    <property type="match status" value="1"/>
</dbReference>
<dbReference type="Gene3D" id="2.40.30.170">
    <property type="match status" value="1"/>
</dbReference>
<evidence type="ECO:0000256" key="1">
    <source>
        <dbReference type="ARBA" id="ARBA00004196"/>
    </source>
</evidence>
<feature type="domain" description="Multidrug resistance protein MdtA-like C-terminal permuted SH3" evidence="8">
    <location>
        <begin position="281"/>
        <end position="338"/>
    </location>
</feature>
<evidence type="ECO:0000256" key="2">
    <source>
        <dbReference type="ARBA" id="ARBA00009477"/>
    </source>
</evidence>
<dbReference type="InterPro" id="IPR006143">
    <property type="entry name" value="RND_pump_MFP"/>
</dbReference>
<evidence type="ECO:0000259" key="7">
    <source>
        <dbReference type="Pfam" id="PF25954"/>
    </source>
</evidence>
<reference evidence="9 10" key="1">
    <citation type="journal article" date="2020" name="Insects">
        <title>Bacteria Belonging to Pseudomonas typographi sp. nov. from the Bark Beetle Ips typographus Have Genomic Potential to Aid in the Host Ecology.</title>
        <authorList>
            <person name="Peral-Aranega E."/>
            <person name="Saati-Santamaria Z."/>
            <person name="Kolarik M."/>
            <person name="Rivas R."/>
            <person name="Garcia-Fraile P."/>
        </authorList>
    </citation>
    <scope>NUCLEOTIDE SEQUENCE [LARGE SCALE GENOMIC DNA]</scope>
    <source>
        <strain evidence="9 10">CA3A</strain>
    </source>
</reference>